<evidence type="ECO:0000313" key="2">
    <source>
        <dbReference type="EMBL" id="QOV08416.1"/>
    </source>
</evidence>
<feature type="transmembrane region" description="Helical" evidence="1">
    <location>
        <begin position="6"/>
        <end position="26"/>
    </location>
</feature>
<reference evidence="2 3" key="1">
    <citation type="submission" date="2020-10" db="EMBL/GenBank/DDBJ databases">
        <authorList>
            <person name="Kazantseva O.A."/>
            <person name="Piligrimova E.G."/>
            <person name="Shadrin A.M."/>
        </authorList>
    </citation>
    <scope>NUCLEOTIDE SEQUENCE [LARGE SCALE GENOMIC DNA]</scope>
</reference>
<keyword evidence="1" id="KW-0812">Transmembrane</keyword>
<dbReference type="EMBL" id="MW084976">
    <property type="protein sequence ID" value="QOV08416.1"/>
    <property type="molecule type" value="Genomic_DNA"/>
</dbReference>
<keyword evidence="3" id="KW-1185">Reference proteome</keyword>
<gene>
    <name evidence="2" type="ORF">Kirov_217</name>
</gene>
<feature type="transmembrane region" description="Helical" evidence="1">
    <location>
        <begin position="38"/>
        <end position="59"/>
    </location>
</feature>
<protein>
    <submittedName>
        <fullName evidence="2">Uncharacterized protein</fullName>
    </submittedName>
</protein>
<keyword evidence="1" id="KW-1133">Transmembrane helix</keyword>
<sequence length="67" mass="8071">MIFLISLIVYIICVYIGVKYTMRNWSDTETILTLKEKTLVMIWFIFFISSQMLIIHEIFNWTGVFEL</sequence>
<proteinExistence type="predicted"/>
<evidence type="ECO:0000256" key="1">
    <source>
        <dbReference type="SAM" id="Phobius"/>
    </source>
</evidence>
<name>A0A7U3NKN9_9CAUD</name>
<dbReference type="Proteomes" id="UP000594029">
    <property type="component" value="Segment"/>
</dbReference>
<evidence type="ECO:0000313" key="3">
    <source>
        <dbReference type="Proteomes" id="UP000594029"/>
    </source>
</evidence>
<organism evidence="2 3">
    <name type="scientific">Bacillus phage Kirov</name>
    <dbReference type="NCBI Taxonomy" id="2783539"/>
    <lineage>
        <taxon>Viruses</taxon>
        <taxon>Duplodnaviria</taxon>
        <taxon>Heunggongvirae</taxon>
        <taxon>Uroviricota</taxon>
        <taxon>Caudoviricetes</taxon>
        <taxon>Andregratiavirinae</taxon>
        <taxon>Kirovvirus</taxon>
        <taxon>Kirovvirus kirov</taxon>
    </lineage>
</organism>
<keyword evidence="1" id="KW-0472">Membrane</keyword>
<accession>A0A7U3NKN9</accession>